<evidence type="ECO:0000256" key="1">
    <source>
        <dbReference type="ARBA" id="ARBA00008848"/>
    </source>
</evidence>
<dbReference type="InterPro" id="IPR016098">
    <property type="entry name" value="CAP/MinC_C"/>
</dbReference>
<sequence>MEAASDWEEEEMEETEAANLQEMPERTREEARAFDVFFDQVVHEARMFLSTTEASPASSESPAASSASPLAPSPFSSSAPSSVLPPSEKRAEGAAFHLGRLKEAGEQLAVIRRRTFSGGEGEDRRRKFQAATLSRLEDQLIQERDRSTQSKRFAFRRKKVEKSLPSTQTAGAGAACAMAEATRTKAAPELSRGAETSQLKETGGQREEEGEEDPCGSHTVYVENRKNEVIVFRPGELRGRELILRDLDQCLLVVAEKIPAARVRRLTACLVFFADISSSLWLFGCRKSLFCLQCQQLRVHDSRDVAFLLRIFSSPIIERTTGAVFGPQLLQLRLPPSVAAEGEESSRNTEAAGETSGSRNHEAERCDAAPLWQDVKDFDWIKKQASPHWTTVPLRPPFDFPLAPLTLQSLETEENVSGPERSASGATFLEPNAPVWFSVEALRAAESAGALAFRAAREAVGDRGVSLPEEEDEI</sequence>
<dbReference type="GO" id="GO:0005737">
    <property type="term" value="C:cytoplasm"/>
    <property type="evidence" value="ECO:0007669"/>
    <property type="project" value="TreeGrafter"/>
</dbReference>
<dbReference type="GO" id="GO:0007021">
    <property type="term" value="P:tubulin complex assembly"/>
    <property type="evidence" value="ECO:0007669"/>
    <property type="project" value="TreeGrafter"/>
</dbReference>
<evidence type="ECO:0000313" key="4">
    <source>
        <dbReference type="EMBL" id="CEL75780.1"/>
    </source>
</evidence>
<dbReference type="GO" id="GO:0007023">
    <property type="term" value="P:post-chaperonin tubulin folding pathway"/>
    <property type="evidence" value="ECO:0007669"/>
    <property type="project" value="InterPro"/>
</dbReference>
<dbReference type="InterPro" id="IPR017901">
    <property type="entry name" value="C-CAP_CF_C-like"/>
</dbReference>
<evidence type="ECO:0000256" key="2">
    <source>
        <dbReference type="SAM" id="MobiDB-lite"/>
    </source>
</evidence>
<dbReference type="Pfam" id="PF07986">
    <property type="entry name" value="TBCC"/>
    <property type="match status" value="1"/>
</dbReference>
<feature type="region of interest" description="Disordered" evidence="2">
    <location>
        <begin position="1"/>
        <end position="28"/>
    </location>
</feature>
<dbReference type="AlphaFoldDB" id="A0A0F7V4W5"/>
<feature type="region of interest" description="Disordered" evidence="2">
    <location>
        <begin position="141"/>
        <end position="218"/>
    </location>
</feature>
<feature type="region of interest" description="Disordered" evidence="2">
    <location>
        <begin position="340"/>
        <end position="364"/>
    </location>
</feature>
<feature type="compositionally biased region" description="Acidic residues" evidence="2">
    <location>
        <begin position="1"/>
        <end position="16"/>
    </location>
</feature>
<feature type="compositionally biased region" description="Low complexity" evidence="2">
    <location>
        <begin position="167"/>
        <end position="187"/>
    </location>
</feature>
<reference evidence="4" key="1">
    <citation type="journal article" date="2015" name="PLoS ONE">
        <title>Comprehensive Evaluation of Toxoplasma gondii VEG and Neospora caninum LIV Genomes with Tachyzoite Stage Transcriptome and Proteome Defines Novel Transcript Features.</title>
        <authorList>
            <person name="Ramaprasad A."/>
            <person name="Mourier T."/>
            <person name="Naeem R."/>
            <person name="Malas T.B."/>
            <person name="Moussa E."/>
            <person name="Panigrahi A."/>
            <person name="Vermont S.J."/>
            <person name="Otto T.D."/>
            <person name="Wastling J."/>
            <person name="Pain A."/>
        </authorList>
    </citation>
    <scope>NUCLEOTIDE SEQUENCE</scope>
    <source>
        <strain evidence="4">VEG</strain>
    </source>
</reference>
<dbReference type="Gene3D" id="2.160.20.70">
    <property type="match status" value="1"/>
</dbReference>
<dbReference type="EMBL" id="LN714499">
    <property type="protein sequence ID" value="CEL75780.1"/>
    <property type="molecule type" value="Genomic_DNA"/>
</dbReference>
<feature type="region of interest" description="Disordered" evidence="2">
    <location>
        <begin position="49"/>
        <end position="95"/>
    </location>
</feature>
<feature type="domain" description="C-CAP/cofactor C-like" evidence="3">
    <location>
        <begin position="196"/>
        <end position="380"/>
    </location>
</feature>
<name>A0A0F7V4W5_TOXGV</name>
<feature type="compositionally biased region" description="Low complexity" evidence="2">
    <location>
        <begin position="54"/>
        <end position="86"/>
    </location>
</feature>
<accession>A0A0F7V4W5</accession>
<proteinExistence type="inferred from homology"/>
<dbReference type="PANTHER" id="PTHR15139:SF0">
    <property type="entry name" value="TUBULIN-SPECIFIC CHAPERONE C"/>
    <property type="match status" value="1"/>
</dbReference>
<organism evidence="4">
    <name type="scientific">Toxoplasma gondii (strain ATCC 50861 / VEG)</name>
    <dbReference type="NCBI Taxonomy" id="432359"/>
    <lineage>
        <taxon>Eukaryota</taxon>
        <taxon>Sar</taxon>
        <taxon>Alveolata</taxon>
        <taxon>Apicomplexa</taxon>
        <taxon>Conoidasida</taxon>
        <taxon>Coccidia</taxon>
        <taxon>Eucoccidiorida</taxon>
        <taxon>Eimeriorina</taxon>
        <taxon>Sarcocystidae</taxon>
        <taxon>Toxoplasma</taxon>
    </lineage>
</organism>
<dbReference type="PROSITE" id="PS51329">
    <property type="entry name" value="C_CAP_COFACTOR_C"/>
    <property type="match status" value="1"/>
</dbReference>
<dbReference type="InterPro" id="IPR012945">
    <property type="entry name" value="Tubulin-bd_cofactor_C_dom"/>
</dbReference>
<gene>
    <name evidence="4" type="ORF">BN1205_081370</name>
</gene>
<evidence type="ECO:0000259" key="3">
    <source>
        <dbReference type="PROSITE" id="PS51329"/>
    </source>
</evidence>
<protein>
    <submittedName>
        <fullName evidence="4">Tubulin-specific chaperone C</fullName>
    </submittedName>
</protein>
<dbReference type="InterPro" id="IPR027684">
    <property type="entry name" value="TBCC"/>
</dbReference>
<comment type="similarity">
    <text evidence="1">Belongs to the TBCC family.</text>
</comment>
<dbReference type="PANTHER" id="PTHR15139">
    <property type="entry name" value="TUBULIN FOLDING COFACTOR C"/>
    <property type="match status" value="1"/>
</dbReference>